<evidence type="ECO:0000313" key="7">
    <source>
        <dbReference type="EMBL" id="RDW61370.1"/>
    </source>
</evidence>
<sequence>MRGSSTKAISLLNSSIAVRHYLFPQLRSNHTRLCSTDTTLPSVASSSTKVAVAETSLSPLSMLPTAILLRSYFITRILASPLILKATSPLMHLIANSQSPMLNPDRNPLLHFLVRKFVYDHFTAGENESEVKATIKEIKQMGYKGVILGYAKEVNVTGGETKHLKADATIPDPSNVTIQEWKEGTLKTLSMIKEGDILAVKYSGAGPSTLVALSKGTSPPPKMWTAMLDICNAAVKQNSRLWIDAEQQDLQGTIDQWTIDLMRIYNRSETPVVYTTMQAYLKHTGHNILEHLNIAQKEGWTLAIKLVRGAYIATEKRALIHDTIEDTHNSYNQIAKNLLQQDYPGVPSDRPYPNVALFLATHNDESIQRAYAIQKSLIEAGKPVISISYGQLQGMADEVSCSLLQRCQSVQPGETQLSKQALAPHAFKCLTYGSTQECLQFLLRRVKENQDALGRTKYWLAGFRREILRRLKSFFVSA</sequence>
<feature type="domain" description="Proline dehydrogenase" evidence="6">
    <location>
        <begin position="132"/>
        <end position="456"/>
    </location>
</feature>
<evidence type="ECO:0000256" key="5">
    <source>
        <dbReference type="RuleBase" id="RU364054"/>
    </source>
</evidence>
<dbReference type="GO" id="GO:0005739">
    <property type="term" value="C:mitochondrion"/>
    <property type="evidence" value="ECO:0007669"/>
    <property type="project" value="TreeGrafter"/>
</dbReference>
<dbReference type="InterPro" id="IPR015659">
    <property type="entry name" value="Proline_oxidase"/>
</dbReference>
<name>A0A3D8QI74_9HELO</name>
<proteinExistence type="inferred from homology"/>
<protein>
    <recommendedName>
        <fullName evidence="2 5">Proline dehydrogenase</fullName>
        <ecNumber evidence="2 5">1.5.5.2</ecNumber>
    </recommendedName>
</protein>
<keyword evidence="5" id="KW-0285">Flavoprotein</keyword>
<dbReference type="EMBL" id="PDLN01000018">
    <property type="protein sequence ID" value="RDW61370.1"/>
    <property type="molecule type" value="Genomic_DNA"/>
</dbReference>
<comment type="function">
    <text evidence="5">Converts proline to delta-1-pyrroline-5-carboxylate.</text>
</comment>
<evidence type="ECO:0000313" key="8">
    <source>
        <dbReference type="Proteomes" id="UP000256328"/>
    </source>
</evidence>
<accession>A0A3D8QI74</accession>
<keyword evidence="3 5" id="KW-0560">Oxidoreductase</keyword>
<dbReference type="Pfam" id="PF01619">
    <property type="entry name" value="Pro_dh"/>
    <property type="match status" value="1"/>
</dbReference>
<dbReference type="OrthoDB" id="5464at2759"/>
<evidence type="ECO:0000256" key="3">
    <source>
        <dbReference type="ARBA" id="ARBA00023002"/>
    </source>
</evidence>
<dbReference type="InterPro" id="IPR029041">
    <property type="entry name" value="FAD-linked_oxidoreductase-like"/>
</dbReference>
<dbReference type="GO" id="GO:0010133">
    <property type="term" value="P:L-proline catabolic process to L-glutamate"/>
    <property type="evidence" value="ECO:0007669"/>
    <property type="project" value="TreeGrafter"/>
</dbReference>
<dbReference type="InterPro" id="IPR002872">
    <property type="entry name" value="Proline_DH_dom"/>
</dbReference>
<organism evidence="7 8">
    <name type="scientific">Coleophoma crateriformis</name>
    <dbReference type="NCBI Taxonomy" id="565419"/>
    <lineage>
        <taxon>Eukaryota</taxon>
        <taxon>Fungi</taxon>
        <taxon>Dikarya</taxon>
        <taxon>Ascomycota</taxon>
        <taxon>Pezizomycotina</taxon>
        <taxon>Leotiomycetes</taxon>
        <taxon>Helotiales</taxon>
        <taxon>Dermateaceae</taxon>
        <taxon>Coleophoma</taxon>
    </lineage>
</organism>
<dbReference type="PANTHER" id="PTHR13914">
    <property type="entry name" value="PROLINE OXIDASE"/>
    <property type="match status" value="1"/>
</dbReference>
<dbReference type="Proteomes" id="UP000256328">
    <property type="component" value="Unassembled WGS sequence"/>
</dbReference>
<evidence type="ECO:0000256" key="1">
    <source>
        <dbReference type="ARBA" id="ARBA00005869"/>
    </source>
</evidence>
<keyword evidence="5" id="KW-0274">FAD</keyword>
<evidence type="ECO:0000256" key="4">
    <source>
        <dbReference type="ARBA" id="ARBA00023062"/>
    </source>
</evidence>
<dbReference type="AlphaFoldDB" id="A0A3D8QI74"/>
<gene>
    <name evidence="7" type="ORF">BP5796_11262</name>
</gene>
<dbReference type="GO" id="GO:0004657">
    <property type="term" value="F:proline dehydrogenase activity"/>
    <property type="evidence" value="ECO:0007669"/>
    <property type="project" value="UniProtKB-EC"/>
</dbReference>
<keyword evidence="8" id="KW-1185">Reference proteome</keyword>
<comment type="cofactor">
    <cofactor evidence="5">
        <name>FAD</name>
        <dbReference type="ChEBI" id="CHEBI:57692"/>
    </cofactor>
</comment>
<dbReference type="EC" id="1.5.5.2" evidence="2 5"/>
<comment type="caution">
    <text evidence="7">The sequence shown here is derived from an EMBL/GenBank/DDBJ whole genome shotgun (WGS) entry which is preliminary data.</text>
</comment>
<dbReference type="PANTHER" id="PTHR13914:SF34">
    <property type="entry name" value="PROLINE DEHYDROGENASE"/>
    <property type="match status" value="1"/>
</dbReference>
<dbReference type="GO" id="GO:0071949">
    <property type="term" value="F:FAD binding"/>
    <property type="evidence" value="ECO:0007669"/>
    <property type="project" value="TreeGrafter"/>
</dbReference>
<evidence type="ECO:0000256" key="2">
    <source>
        <dbReference type="ARBA" id="ARBA00012695"/>
    </source>
</evidence>
<dbReference type="SUPFAM" id="SSF51730">
    <property type="entry name" value="FAD-linked oxidoreductase"/>
    <property type="match status" value="1"/>
</dbReference>
<comment type="catalytic activity">
    <reaction evidence="5">
        <text>L-proline + a quinone = (S)-1-pyrroline-5-carboxylate + a quinol + H(+)</text>
        <dbReference type="Rhea" id="RHEA:23784"/>
        <dbReference type="ChEBI" id="CHEBI:15378"/>
        <dbReference type="ChEBI" id="CHEBI:17388"/>
        <dbReference type="ChEBI" id="CHEBI:24646"/>
        <dbReference type="ChEBI" id="CHEBI:60039"/>
        <dbReference type="ChEBI" id="CHEBI:132124"/>
        <dbReference type="EC" id="1.5.5.2"/>
    </reaction>
</comment>
<reference evidence="7 8" key="1">
    <citation type="journal article" date="2018" name="IMA Fungus">
        <title>IMA Genome-F 9: Draft genome sequence of Annulohypoxylon stygium, Aspergillus mulundensis, Berkeleyomyces basicola (syn. Thielaviopsis basicola), Ceratocystis smalleyi, two Cercospora beticola strains, Coleophoma cylindrospora, Fusarium fracticaudum, Phialophora cf. hyalina, and Morchella septimelata.</title>
        <authorList>
            <person name="Wingfield B.D."/>
            <person name="Bills G.F."/>
            <person name="Dong Y."/>
            <person name="Huang W."/>
            <person name="Nel W.J."/>
            <person name="Swalarsk-Parry B.S."/>
            <person name="Vaghefi N."/>
            <person name="Wilken P.M."/>
            <person name="An Z."/>
            <person name="de Beer Z.W."/>
            <person name="De Vos L."/>
            <person name="Chen L."/>
            <person name="Duong T.A."/>
            <person name="Gao Y."/>
            <person name="Hammerbacher A."/>
            <person name="Kikkert J.R."/>
            <person name="Li Y."/>
            <person name="Li H."/>
            <person name="Li K."/>
            <person name="Li Q."/>
            <person name="Liu X."/>
            <person name="Ma X."/>
            <person name="Naidoo K."/>
            <person name="Pethybridge S.J."/>
            <person name="Sun J."/>
            <person name="Steenkamp E.T."/>
            <person name="van der Nest M.A."/>
            <person name="van Wyk S."/>
            <person name="Wingfield M.J."/>
            <person name="Xiong C."/>
            <person name="Yue Q."/>
            <person name="Zhang X."/>
        </authorList>
    </citation>
    <scope>NUCLEOTIDE SEQUENCE [LARGE SCALE GENOMIC DNA]</scope>
    <source>
        <strain evidence="7 8">BP5796</strain>
    </source>
</reference>
<evidence type="ECO:0000259" key="6">
    <source>
        <dbReference type="Pfam" id="PF01619"/>
    </source>
</evidence>
<keyword evidence="4 5" id="KW-0642">Proline metabolism</keyword>
<comment type="similarity">
    <text evidence="1 5">Belongs to the proline oxidase family.</text>
</comment>
<dbReference type="Gene3D" id="3.20.20.220">
    <property type="match status" value="1"/>
</dbReference>